<evidence type="ECO:0000256" key="2">
    <source>
        <dbReference type="SAM" id="SignalP"/>
    </source>
</evidence>
<proteinExistence type="predicted"/>
<evidence type="ECO:0000313" key="4">
    <source>
        <dbReference type="Proteomes" id="UP000829685"/>
    </source>
</evidence>
<feature type="signal peptide" evidence="2">
    <location>
        <begin position="1"/>
        <end position="26"/>
    </location>
</feature>
<keyword evidence="2" id="KW-0732">Signal</keyword>
<feature type="chain" id="PRO_5040109637" evidence="2">
    <location>
        <begin position="27"/>
        <end position="164"/>
    </location>
</feature>
<keyword evidence="4" id="KW-1185">Reference proteome</keyword>
<dbReference type="Proteomes" id="UP000829685">
    <property type="component" value="Unassembled WGS sequence"/>
</dbReference>
<dbReference type="OrthoDB" id="3438213at2759"/>
<sequence length="164" mass="16956">MAGTASYTPWTCLVLVLALLNMSVLAAAMNVDAALAPRQSPNANALISPICQNYAQVANRSVVGLNSTYRAAFLRSSPMGTDAASSILDTQSPKFMGLMMDVNLNQQCGNLSEIAFAGAAANFTNGIVADFTILEAPGIGVTGPTMPLVIIAIVLIMGGTFISL</sequence>
<name>A0A9P9WDD6_9PEZI</name>
<keyword evidence="1" id="KW-0472">Membrane</keyword>
<evidence type="ECO:0000313" key="3">
    <source>
        <dbReference type="EMBL" id="KAI1858217.1"/>
    </source>
</evidence>
<organism evidence="3 4">
    <name type="scientific">Neoarthrinium moseri</name>
    <dbReference type="NCBI Taxonomy" id="1658444"/>
    <lineage>
        <taxon>Eukaryota</taxon>
        <taxon>Fungi</taxon>
        <taxon>Dikarya</taxon>
        <taxon>Ascomycota</taxon>
        <taxon>Pezizomycotina</taxon>
        <taxon>Sordariomycetes</taxon>
        <taxon>Xylariomycetidae</taxon>
        <taxon>Amphisphaeriales</taxon>
        <taxon>Apiosporaceae</taxon>
        <taxon>Neoarthrinium</taxon>
    </lineage>
</organism>
<gene>
    <name evidence="3" type="ORF">JX265_010885</name>
</gene>
<accession>A0A9P9WDD6</accession>
<protein>
    <submittedName>
        <fullName evidence="3">Uncharacterized protein</fullName>
    </submittedName>
</protein>
<comment type="caution">
    <text evidence="3">The sequence shown here is derived from an EMBL/GenBank/DDBJ whole genome shotgun (WGS) entry which is preliminary data.</text>
</comment>
<keyword evidence="1" id="KW-1133">Transmembrane helix</keyword>
<evidence type="ECO:0000256" key="1">
    <source>
        <dbReference type="SAM" id="Phobius"/>
    </source>
</evidence>
<dbReference type="AlphaFoldDB" id="A0A9P9WDD6"/>
<keyword evidence="1" id="KW-0812">Transmembrane</keyword>
<dbReference type="EMBL" id="JAFIMR010000037">
    <property type="protein sequence ID" value="KAI1858217.1"/>
    <property type="molecule type" value="Genomic_DNA"/>
</dbReference>
<feature type="transmembrane region" description="Helical" evidence="1">
    <location>
        <begin position="145"/>
        <end position="163"/>
    </location>
</feature>
<reference evidence="3" key="1">
    <citation type="submission" date="2021-03" db="EMBL/GenBank/DDBJ databases">
        <title>Revisited historic fungal species revealed as producer of novel bioactive compounds through whole genome sequencing and comparative genomics.</title>
        <authorList>
            <person name="Vignolle G.A."/>
            <person name="Hochenegger N."/>
            <person name="Mach R.L."/>
            <person name="Mach-Aigner A.R."/>
            <person name="Javad Rahimi M."/>
            <person name="Salim K.A."/>
            <person name="Chan C.M."/>
            <person name="Lim L.B.L."/>
            <person name="Cai F."/>
            <person name="Druzhinina I.S."/>
            <person name="U'Ren J.M."/>
            <person name="Derntl C."/>
        </authorList>
    </citation>
    <scope>NUCLEOTIDE SEQUENCE</scope>
    <source>
        <strain evidence="3">TUCIM 5799</strain>
    </source>
</reference>